<proteinExistence type="predicted"/>
<sequence>WQPGFYTNIADFNLDGKVNIKDFALFADTWLWQTSWY</sequence>
<reference evidence="1" key="1">
    <citation type="journal article" date="2014" name="Front. Microbiol.">
        <title>High frequency of phylogenetically diverse reductive dehalogenase-homologous genes in deep subseafloor sedimentary metagenomes.</title>
        <authorList>
            <person name="Kawai M."/>
            <person name="Futagami T."/>
            <person name="Toyoda A."/>
            <person name="Takaki Y."/>
            <person name="Nishi S."/>
            <person name="Hori S."/>
            <person name="Arai W."/>
            <person name="Tsubouchi T."/>
            <person name="Morono Y."/>
            <person name="Uchiyama I."/>
            <person name="Ito T."/>
            <person name="Fujiyama A."/>
            <person name="Inagaki F."/>
            <person name="Takami H."/>
        </authorList>
    </citation>
    <scope>NUCLEOTIDE SEQUENCE</scope>
    <source>
        <strain evidence="1">Expedition CK06-06</strain>
    </source>
</reference>
<dbReference type="Gene3D" id="1.10.1330.10">
    <property type="entry name" value="Dockerin domain"/>
    <property type="match status" value="1"/>
</dbReference>
<dbReference type="GO" id="GO:0000272">
    <property type="term" value="P:polysaccharide catabolic process"/>
    <property type="evidence" value="ECO:0007669"/>
    <property type="project" value="InterPro"/>
</dbReference>
<name>X1SY80_9ZZZZ</name>
<organism evidence="1">
    <name type="scientific">marine sediment metagenome</name>
    <dbReference type="NCBI Taxonomy" id="412755"/>
    <lineage>
        <taxon>unclassified sequences</taxon>
        <taxon>metagenomes</taxon>
        <taxon>ecological metagenomes</taxon>
    </lineage>
</organism>
<evidence type="ECO:0000313" key="1">
    <source>
        <dbReference type="EMBL" id="GAI97908.1"/>
    </source>
</evidence>
<protein>
    <recommendedName>
        <fullName evidence="2">Dockerin domain-containing protein</fullName>
    </recommendedName>
</protein>
<feature type="non-terminal residue" evidence="1">
    <location>
        <position position="1"/>
    </location>
</feature>
<evidence type="ECO:0008006" key="2">
    <source>
        <dbReference type="Google" id="ProtNLM"/>
    </source>
</evidence>
<accession>X1SY80</accession>
<dbReference type="EMBL" id="BARW01017022">
    <property type="protein sequence ID" value="GAI97908.1"/>
    <property type="molecule type" value="Genomic_DNA"/>
</dbReference>
<dbReference type="InterPro" id="IPR036439">
    <property type="entry name" value="Dockerin_dom_sf"/>
</dbReference>
<dbReference type="SUPFAM" id="SSF63446">
    <property type="entry name" value="Type I dockerin domain"/>
    <property type="match status" value="1"/>
</dbReference>
<comment type="caution">
    <text evidence="1">The sequence shown here is derived from an EMBL/GenBank/DDBJ whole genome shotgun (WGS) entry which is preliminary data.</text>
</comment>
<gene>
    <name evidence="1" type="ORF">S12H4_29499</name>
</gene>
<dbReference type="AlphaFoldDB" id="X1SY80"/>